<dbReference type="SUPFAM" id="SSF48113">
    <property type="entry name" value="Heme-dependent peroxidases"/>
    <property type="match status" value="1"/>
</dbReference>
<reference evidence="6" key="2">
    <citation type="submission" date="2013-03" db="EMBL/GenBank/DDBJ databases">
        <authorList>
            <person name="Motta M.C.M."/>
            <person name="Martins A.C.A."/>
            <person name="Preta C.M.C.C."/>
            <person name="Silva R."/>
            <person name="de Souza S.S."/>
            <person name="Klein C.C."/>
            <person name="de Almeida L.G.P."/>
            <person name="Cunha O.L."/>
            <person name="Colabardini A.C."/>
            <person name="Lima B.A."/>
            <person name="Machado C.R."/>
            <person name="Soares C.M.A."/>
            <person name="de Menezes C.B.A."/>
            <person name="Bartolomeu D.C."/>
            <person name="Grisard E.C."/>
            <person name="Fantinatti-Garboggini F."/>
            <person name="Rodrigues-Luiz G.F."/>
            <person name="Wagner G."/>
            <person name="Goldman G.H."/>
            <person name="Fietto J.L.R."/>
            <person name="Ciapina L.P."/>
            <person name="Brocchi M."/>
            <person name="Elias M.C."/>
            <person name="Goldman M.H.S."/>
            <person name="Sagot M.-F."/>
            <person name="Pereira M."/>
            <person name="Stoco P.H."/>
            <person name="Teixeira S.M.R."/>
            <person name="de Mendonca-Neto R.P."/>
            <person name="Maciel T.E.F."/>
            <person name="Mendes T.A.O."/>
            <person name="Urmenyi T.P."/>
            <person name="Teixeira M.M.G."/>
            <person name="de Camargo E.F.P."/>
            <person name="de Sousa W."/>
            <person name="Schenkman S."/>
            <person name="de Vasconcelos A.T.R."/>
        </authorList>
    </citation>
    <scope>NUCLEOTIDE SEQUENCE</scope>
</reference>
<dbReference type="Proteomes" id="UP000015354">
    <property type="component" value="Unassembled WGS sequence"/>
</dbReference>
<evidence type="ECO:0000313" key="5">
    <source>
        <dbReference type="EMBL" id="EPY24690.1"/>
    </source>
</evidence>
<dbReference type="EMBL" id="ATMH01007054">
    <property type="protein sequence ID" value="EPY24690.1"/>
    <property type="molecule type" value="Genomic_DNA"/>
</dbReference>
<evidence type="ECO:0000256" key="1">
    <source>
        <dbReference type="ARBA" id="ARBA00023002"/>
    </source>
</evidence>
<accession>S9UFT1</accession>
<dbReference type="EMBL" id="ATMH01005560">
    <property type="protein sequence ID" value="EPY27778.1"/>
    <property type="molecule type" value="Genomic_DNA"/>
</dbReference>
<evidence type="ECO:0000313" key="7">
    <source>
        <dbReference type="Proteomes" id="UP000015354"/>
    </source>
</evidence>
<dbReference type="PANTHER" id="PTHR31356">
    <property type="entry name" value="THYLAKOID LUMENAL 29 KDA PROTEIN, CHLOROPLASTIC-RELATED"/>
    <property type="match status" value="1"/>
</dbReference>
<protein>
    <recommendedName>
        <fullName evidence="4">Plant heme peroxidase family profile domain-containing protein</fullName>
    </recommendedName>
</protein>
<dbReference type="GO" id="GO:0000302">
    <property type="term" value="P:response to reactive oxygen species"/>
    <property type="evidence" value="ECO:0007669"/>
    <property type="project" value="TreeGrafter"/>
</dbReference>
<dbReference type="GO" id="GO:0034599">
    <property type="term" value="P:cellular response to oxidative stress"/>
    <property type="evidence" value="ECO:0007669"/>
    <property type="project" value="InterPro"/>
</dbReference>
<evidence type="ECO:0000259" key="4">
    <source>
        <dbReference type="Pfam" id="PF00141"/>
    </source>
</evidence>
<sequence length="392" mass="43861">MLRRGDVLLTPSLWRWSFSYVRRWPPLPHALLLSRRLASTSTERPTSPHRKDSHFTAPPNVGAGRAPGQEANPFKSWEHMSHKWLLLMCAGCLAAGILAGQFVEVDETKLKPKFSKMDVIEAASKEFEFRPDLAATCIRVVFVLAARRAGFAADTIDESCAVVEGLTDVAGVMNFLMNRFNGSMEDISSLAAIAGIKYLKGPYKGILDQWQWGRNDTDAAPPRNVPKNAAVKTFSIPTILKALGDLTDEECVALLACHSVGEFHETVSGVDGATHTGKRYTLSNEYYKFILDHEKSFKPLEVLPTEDNKHIKTLPTTLVHTKVAVGGTRKKRECVFNRGELDILLKNKAWRSIVVRFASDEGEWQRAFESGFTKLIDSHFKRLRVYSEPDET</sequence>
<comment type="similarity">
    <text evidence="2">Belongs to the peroxidase family.</text>
</comment>
<evidence type="ECO:0000313" key="6">
    <source>
        <dbReference type="EMBL" id="EPY27778.1"/>
    </source>
</evidence>
<dbReference type="AlphaFoldDB" id="S9UFT1"/>
<evidence type="ECO:0000256" key="3">
    <source>
        <dbReference type="SAM" id="MobiDB-lite"/>
    </source>
</evidence>
<dbReference type="InterPro" id="IPR010255">
    <property type="entry name" value="Haem_peroxidase_sf"/>
</dbReference>
<dbReference type="InterPro" id="IPR002016">
    <property type="entry name" value="Haem_peroxidase"/>
</dbReference>
<dbReference type="GO" id="GO:0042744">
    <property type="term" value="P:hydrogen peroxide catabolic process"/>
    <property type="evidence" value="ECO:0007669"/>
    <property type="project" value="TreeGrafter"/>
</dbReference>
<comment type="caution">
    <text evidence="6">The sequence shown here is derived from an EMBL/GenBank/DDBJ whole genome shotgun (WGS) entry which is preliminary data.</text>
</comment>
<feature type="domain" description="Plant heme peroxidase family profile" evidence="4">
    <location>
        <begin position="182"/>
        <end position="267"/>
    </location>
</feature>
<dbReference type="InterPro" id="IPR044831">
    <property type="entry name" value="Ccp1-like"/>
</dbReference>
<name>S9UFT1_9TRYP</name>
<dbReference type="PANTHER" id="PTHR31356:SF15">
    <property type="entry name" value="PLANT HEME PEROXIDASE FAMILY PROFILE DOMAIN-CONTAINING PROTEIN"/>
    <property type="match status" value="1"/>
</dbReference>
<dbReference type="Pfam" id="PF00141">
    <property type="entry name" value="peroxidase"/>
    <property type="match status" value="1"/>
</dbReference>
<keyword evidence="7" id="KW-1185">Reference proteome</keyword>
<keyword evidence="1" id="KW-0560">Oxidoreductase</keyword>
<dbReference type="Gene3D" id="1.10.520.10">
    <property type="match status" value="1"/>
</dbReference>
<evidence type="ECO:0000256" key="2">
    <source>
        <dbReference type="RuleBase" id="RU004241"/>
    </source>
</evidence>
<dbReference type="GO" id="GO:0004601">
    <property type="term" value="F:peroxidase activity"/>
    <property type="evidence" value="ECO:0007669"/>
    <property type="project" value="InterPro"/>
</dbReference>
<gene>
    <name evidence="6" type="ORF">STCU_05560</name>
    <name evidence="5" type="ORF">STCU_07054</name>
</gene>
<feature type="region of interest" description="Disordered" evidence="3">
    <location>
        <begin position="41"/>
        <end position="67"/>
    </location>
</feature>
<dbReference type="OrthoDB" id="2859658at2759"/>
<dbReference type="GO" id="GO:0020037">
    <property type="term" value="F:heme binding"/>
    <property type="evidence" value="ECO:0007669"/>
    <property type="project" value="InterPro"/>
</dbReference>
<dbReference type="Gene3D" id="1.10.420.10">
    <property type="entry name" value="Peroxidase, domain 2"/>
    <property type="match status" value="1"/>
</dbReference>
<reference evidence="6 7" key="1">
    <citation type="journal article" date="2013" name="PLoS ONE">
        <title>Predicting the Proteins of Angomonas deanei, Strigomonas culicis and Their Respective Endosymbionts Reveals New Aspects of the Trypanosomatidae Family.</title>
        <authorList>
            <person name="Motta M.C."/>
            <person name="Martins A.C."/>
            <person name="de Souza S.S."/>
            <person name="Catta-Preta C.M."/>
            <person name="Silva R."/>
            <person name="Klein C.C."/>
            <person name="de Almeida L.G."/>
            <person name="de Lima Cunha O."/>
            <person name="Ciapina L.P."/>
            <person name="Brocchi M."/>
            <person name="Colabardini A.C."/>
            <person name="de Araujo Lima B."/>
            <person name="Machado C.R."/>
            <person name="de Almeida Soares C.M."/>
            <person name="Probst C.M."/>
            <person name="de Menezes C.B."/>
            <person name="Thompson C.E."/>
            <person name="Bartholomeu D.C."/>
            <person name="Gradia D.F."/>
            <person name="Pavoni D.P."/>
            <person name="Grisard E.C."/>
            <person name="Fantinatti-Garboggini F."/>
            <person name="Marchini F.K."/>
            <person name="Rodrigues-Luiz G.F."/>
            <person name="Wagner G."/>
            <person name="Goldman G.H."/>
            <person name="Fietto J.L."/>
            <person name="Elias M.C."/>
            <person name="Goldman M.H."/>
            <person name="Sagot M.F."/>
            <person name="Pereira M."/>
            <person name="Stoco P.H."/>
            <person name="de Mendonca-Neto R.P."/>
            <person name="Teixeira S.M."/>
            <person name="Maciel T.E."/>
            <person name="de Oliveira Mendes T.A."/>
            <person name="Urmenyi T.P."/>
            <person name="de Souza W."/>
            <person name="Schenkman S."/>
            <person name="de Vasconcelos A.T."/>
        </authorList>
    </citation>
    <scope>NUCLEOTIDE SEQUENCE [LARGE SCALE GENOMIC DNA]</scope>
</reference>
<proteinExistence type="inferred from homology"/>
<organism evidence="6 7">
    <name type="scientific">Strigomonas culicis</name>
    <dbReference type="NCBI Taxonomy" id="28005"/>
    <lineage>
        <taxon>Eukaryota</taxon>
        <taxon>Discoba</taxon>
        <taxon>Euglenozoa</taxon>
        <taxon>Kinetoplastea</taxon>
        <taxon>Metakinetoplastina</taxon>
        <taxon>Trypanosomatida</taxon>
        <taxon>Trypanosomatidae</taxon>
        <taxon>Strigomonadinae</taxon>
        <taxon>Strigomonas</taxon>
    </lineage>
</organism>